<feature type="transmembrane region" description="Helical" evidence="1">
    <location>
        <begin position="12"/>
        <end position="31"/>
    </location>
</feature>
<dbReference type="Gene3D" id="3.40.50.620">
    <property type="entry name" value="HUPs"/>
    <property type="match status" value="1"/>
</dbReference>
<organism evidence="3 4">
    <name type="scientific">Thermosipho melanesiensis</name>
    <dbReference type="NCBI Taxonomy" id="46541"/>
    <lineage>
        <taxon>Bacteria</taxon>
        <taxon>Thermotogati</taxon>
        <taxon>Thermotogota</taxon>
        <taxon>Thermotogae</taxon>
        <taxon>Thermotogales</taxon>
        <taxon>Fervidobacteriaceae</taxon>
        <taxon>Thermosipho</taxon>
    </lineage>
</organism>
<reference evidence="3 4" key="1">
    <citation type="submission" date="2014-02" db="EMBL/GenBank/DDBJ databases">
        <title>Diversity of Thermotogales isolates from hydrothermal vents.</title>
        <authorList>
            <person name="Haverkamp T.H.A."/>
            <person name="Lossouarn J."/>
            <person name="Geslin C."/>
            <person name="Nesbo C.L."/>
        </authorList>
    </citation>
    <scope>NUCLEOTIDE SEQUENCE [LARGE SCALE GENOMIC DNA]</scope>
    <source>
        <strain evidence="3 4">431</strain>
    </source>
</reference>
<dbReference type="InterPro" id="IPR003848">
    <property type="entry name" value="DUF218"/>
</dbReference>
<evidence type="ECO:0000256" key="1">
    <source>
        <dbReference type="SAM" id="Phobius"/>
    </source>
</evidence>
<sequence length="236" mass="26956">MIYIYKTVGSMVQFPGILILLFFIISIYFLIKKRHIWRFFIILSITLYVISTPIFNFFISKLFIVDTKPIPKDGTIVVLGGGIVNYANNIEIGTHTLKRLLKGWEIYKEKRLKIVVAGGVIGDGIREADVMKDFLIKLGVSKDDIITENTSRTTKENAKNVSKITKDPNIILVTSFLHMKRAKMLFEKYTQSNIIPVVCDYPIDLRKNFLDFLPSPRGIYTFSLITHEFLGILKGG</sequence>
<keyword evidence="4" id="KW-1185">Reference proteome</keyword>
<keyword evidence="1" id="KW-1133">Transmembrane helix</keyword>
<accession>A0ABN4UUZ0</accession>
<keyword evidence="1" id="KW-0472">Membrane</keyword>
<dbReference type="Pfam" id="PF02698">
    <property type="entry name" value="DUF218"/>
    <property type="match status" value="1"/>
</dbReference>
<dbReference type="PANTHER" id="PTHR30336:SF4">
    <property type="entry name" value="ENVELOPE BIOGENESIS FACTOR ELYC"/>
    <property type="match status" value="1"/>
</dbReference>
<name>A0ABN4UUZ0_9BACT</name>
<dbReference type="PANTHER" id="PTHR30336">
    <property type="entry name" value="INNER MEMBRANE PROTEIN, PROBABLE PERMEASE"/>
    <property type="match status" value="1"/>
</dbReference>
<dbReference type="RefSeq" id="WP_012057108.1">
    <property type="nucleotide sequence ID" value="NZ_CP007389.1"/>
</dbReference>
<protein>
    <recommendedName>
        <fullName evidence="2">DUF218 domain-containing protein</fullName>
    </recommendedName>
</protein>
<feature type="domain" description="DUF218" evidence="2">
    <location>
        <begin position="75"/>
        <end position="231"/>
    </location>
</feature>
<dbReference type="Proteomes" id="UP000185490">
    <property type="component" value="Chromosome"/>
</dbReference>
<evidence type="ECO:0000313" key="3">
    <source>
        <dbReference type="EMBL" id="APT73870.1"/>
    </source>
</evidence>
<evidence type="ECO:0000313" key="4">
    <source>
        <dbReference type="Proteomes" id="UP000185490"/>
    </source>
</evidence>
<keyword evidence="1" id="KW-0812">Transmembrane</keyword>
<dbReference type="CDD" id="cd06259">
    <property type="entry name" value="YdcF-like"/>
    <property type="match status" value="1"/>
</dbReference>
<gene>
    <name evidence="3" type="ORF">BW47_04760</name>
</gene>
<evidence type="ECO:0000259" key="2">
    <source>
        <dbReference type="Pfam" id="PF02698"/>
    </source>
</evidence>
<feature type="transmembrane region" description="Helical" evidence="1">
    <location>
        <begin position="37"/>
        <end position="59"/>
    </location>
</feature>
<dbReference type="InterPro" id="IPR051599">
    <property type="entry name" value="Cell_Envelope_Assoc"/>
</dbReference>
<proteinExistence type="predicted"/>
<dbReference type="EMBL" id="CP007389">
    <property type="protein sequence ID" value="APT73870.1"/>
    <property type="molecule type" value="Genomic_DNA"/>
</dbReference>
<dbReference type="InterPro" id="IPR014729">
    <property type="entry name" value="Rossmann-like_a/b/a_fold"/>
</dbReference>